<dbReference type="Gene3D" id="3.30.420.40">
    <property type="match status" value="2"/>
</dbReference>
<dbReference type="SUPFAM" id="SSF53067">
    <property type="entry name" value="Actin-like ATPase domain"/>
    <property type="match status" value="2"/>
</dbReference>
<dbReference type="PANTHER" id="PTHR43190">
    <property type="entry name" value="N-ACETYL-D-GLUCOSAMINE KINASE"/>
    <property type="match status" value="1"/>
</dbReference>
<dbReference type="AlphaFoldDB" id="A0A1S1LLE6"/>
<accession>A0A1S1LLE6</accession>
<evidence type="ECO:0000313" key="2">
    <source>
        <dbReference type="EMBL" id="OHU54107.1"/>
    </source>
</evidence>
<dbReference type="PANTHER" id="PTHR43190:SF3">
    <property type="entry name" value="N-ACETYL-D-GLUCOSAMINE KINASE"/>
    <property type="match status" value="1"/>
</dbReference>
<dbReference type="InterPro" id="IPR002731">
    <property type="entry name" value="ATPase_BadF"/>
</dbReference>
<name>A0A1S1LLE6_MYCCH</name>
<dbReference type="Proteomes" id="UP000180043">
    <property type="component" value="Unassembled WGS sequence"/>
</dbReference>
<reference evidence="2 3" key="1">
    <citation type="submission" date="2016-10" db="EMBL/GenBank/DDBJ databases">
        <title>Evaluation of Human, Veterinary and Environmental Mycobacterium chelonae Isolates by Core Genome Phylogenomic Analysis, Targeted Gene Comparison, and Anti-microbial Susceptibility Patterns: A Tale of Mistaken Identities.</title>
        <authorList>
            <person name="Fogelson S.B."/>
            <person name="Camus A.C."/>
            <person name="Lorenz W."/>
            <person name="Vasireddy R."/>
            <person name="Vasireddy S."/>
            <person name="Smith T."/>
            <person name="Brown-Elliott B.A."/>
            <person name="Wallace R.J.Jr."/>
            <person name="Hasan N.A."/>
            <person name="Reischl U."/>
            <person name="Sanchez S."/>
        </authorList>
    </citation>
    <scope>NUCLEOTIDE SEQUENCE [LARGE SCALE GENOMIC DNA]</scope>
    <source>
        <strain evidence="2 3">15515</strain>
    </source>
</reference>
<organism evidence="2 3">
    <name type="scientific">Mycobacteroides chelonae</name>
    <name type="common">Mycobacterium chelonae</name>
    <dbReference type="NCBI Taxonomy" id="1774"/>
    <lineage>
        <taxon>Bacteria</taxon>
        <taxon>Bacillati</taxon>
        <taxon>Actinomycetota</taxon>
        <taxon>Actinomycetes</taxon>
        <taxon>Mycobacteriales</taxon>
        <taxon>Mycobacteriaceae</taxon>
        <taxon>Mycobacteroides</taxon>
    </lineage>
</organism>
<evidence type="ECO:0000259" key="1">
    <source>
        <dbReference type="Pfam" id="PF01869"/>
    </source>
</evidence>
<dbReference type="InterPro" id="IPR043129">
    <property type="entry name" value="ATPase_NBD"/>
</dbReference>
<dbReference type="Pfam" id="PF01869">
    <property type="entry name" value="BcrAD_BadFG"/>
    <property type="match status" value="1"/>
</dbReference>
<dbReference type="CDD" id="cd24007">
    <property type="entry name" value="ASKHA_NBD_eukNAGK-like"/>
    <property type="match status" value="1"/>
</dbReference>
<proteinExistence type="predicted"/>
<dbReference type="InterPro" id="IPR052519">
    <property type="entry name" value="Euk-type_GlcNAc_Kinase"/>
</dbReference>
<sequence>MGKRRQVARGVVVGIDIGGSKTRALAVADSKVIGEALAGSANLQSVSEEQAKTVFADIFSELNRDDVSRVSAGSAGVDTPEGAQALIRLLQPYAPHADITAVHDTQLILAAGGLTAGIAVISGTGSVAWGKRGDGATARVGGWGYLLGDDGSGYGVSRSAVRHALSLSDRGDPPDALSQRFTTECGVTEPAQLLDHFYAHPERRYWAKMAGLVFDLASAGDDAAQVITRQTAIDLAALIEGVCLRLGPGLPVVLGGGLLVNQPGLVADIIERTRSTGVSDIAVLQREPVFGALALAGVDVDGLEKA</sequence>
<comment type="caution">
    <text evidence="2">The sequence shown here is derived from an EMBL/GenBank/DDBJ whole genome shotgun (WGS) entry which is preliminary data.</text>
</comment>
<feature type="domain" description="ATPase BadF/BadG/BcrA/BcrD type" evidence="1">
    <location>
        <begin position="13"/>
        <end position="296"/>
    </location>
</feature>
<gene>
    <name evidence="2" type="ORF">BKG82_17640</name>
</gene>
<evidence type="ECO:0000313" key="3">
    <source>
        <dbReference type="Proteomes" id="UP000180043"/>
    </source>
</evidence>
<protein>
    <submittedName>
        <fullName evidence="2">ATPase</fullName>
    </submittedName>
</protein>
<dbReference type="EMBL" id="MLIQ01000017">
    <property type="protein sequence ID" value="OHU54107.1"/>
    <property type="molecule type" value="Genomic_DNA"/>
</dbReference>